<proteinExistence type="predicted"/>
<evidence type="ECO:0000313" key="2">
    <source>
        <dbReference type="EMBL" id="MDN4486660.1"/>
    </source>
</evidence>
<dbReference type="InterPro" id="IPR008254">
    <property type="entry name" value="Flavodoxin/NO_synth"/>
</dbReference>
<feature type="domain" description="Flavodoxin-like" evidence="1">
    <location>
        <begin position="3"/>
        <end position="156"/>
    </location>
</feature>
<dbReference type="RefSeq" id="WP_301144246.1">
    <property type="nucleotide sequence ID" value="NZ_JAUHPX010000001.1"/>
</dbReference>
<dbReference type="InterPro" id="IPR052200">
    <property type="entry name" value="Protoporphyrinogen_IX_DH"/>
</dbReference>
<reference evidence="2" key="1">
    <citation type="submission" date="2023-06" db="EMBL/GenBank/DDBJ databases">
        <title>Sysu t00039.</title>
        <authorList>
            <person name="Gao L."/>
            <person name="Fang B.-Z."/>
            <person name="Li W.-J."/>
        </authorList>
    </citation>
    <scope>NUCLEOTIDE SEQUENCE</scope>
    <source>
        <strain evidence="2">SYSU T00039</strain>
    </source>
</reference>
<dbReference type="Gene3D" id="3.40.50.360">
    <property type="match status" value="1"/>
</dbReference>
<keyword evidence="3" id="KW-1185">Reference proteome</keyword>
<comment type="caution">
    <text evidence="2">The sequence shown here is derived from an EMBL/GenBank/DDBJ whole genome shotgun (WGS) entry which is preliminary data.</text>
</comment>
<dbReference type="GO" id="GO:0006783">
    <property type="term" value="P:heme biosynthetic process"/>
    <property type="evidence" value="ECO:0007669"/>
    <property type="project" value="TreeGrafter"/>
</dbReference>
<sequence>MKVLVAVGSKYGATREVATRIAEDIRAHGFEVDLLDACDVQGIQYYEAVIIGSAVYGGLWRRDASALIKQHRDELIAKDVWLFSVGMETVVKPGQPLDESDGFAREVQAHDHARFPGAINWDRLNVGEKALIKALNPPMGDFRDFTAVREWTERVAAKLEELAAA</sequence>
<protein>
    <submittedName>
        <fullName evidence="2">Flavodoxin domain-containing protein</fullName>
    </submittedName>
</protein>
<dbReference type="PROSITE" id="PS50902">
    <property type="entry name" value="FLAVODOXIN_LIKE"/>
    <property type="match status" value="1"/>
</dbReference>
<dbReference type="Proteomes" id="UP001172737">
    <property type="component" value="Unassembled WGS sequence"/>
</dbReference>
<dbReference type="Pfam" id="PF12724">
    <property type="entry name" value="Flavodoxin_5"/>
    <property type="match status" value="1"/>
</dbReference>
<name>A0AAW7M792_9MICO</name>
<evidence type="ECO:0000313" key="3">
    <source>
        <dbReference type="Proteomes" id="UP001172737"/>
    </source>
</evidence>
<dbReference type="PANTHER" id="PTHR38030">
    <property type="entry name" value="PROTOPORPHYRINOGEN IX DEHYDROGENASE [MENAQUINONE]"/>
    <property type="match status" value="1"/>
</dbReference>
<dbReference type="SUPFAM" id="SSF52218">
    <property type="entry name" value="Flavoproteins"/>
    <property type="match status" value="1"/>
</dbReference>
<gene>
    <name evidence="2" type="ORF">QQX10_00595</name>
</gene>
<dbReference type="GO" id="GO:0010181">
    <property type="term" value="F:FMN binding"/>
    <property type="evidence" value="ECO:0007669"/>
    <property type="project" value="InterPro"/>
</dbReference>
<accession>A0AAW7M792</accession>
<dbReference type="InterPro" id="IPR029039">
    <property type="entry name" value="Flavoprotein-like_sf"/>
</dbReference>
<dbReference type="InterPro" id="IPR026816">
    <property type="entry name" value="Flavodoxin_dom"/>
</dbReference>
<evidence type="ECO:0000259" key="1">
    <source>
        <dbReference type="PROSITE" id="PS50902"/>
    </source>
</evidence>
<organism evidence="2 3">
    <name type="scientific">Demequina lignilytica</name>
    <dbReference type="NCBI Taxonomy" id="3051663"/>
    <lineage>
        <taxon>Bacteria</taxon>
        <taxon>Bacillati</taxon>
        <taxon>Actinomycetota</taxon>
        <taxon>Actinomycetes</taxon>
        <taxon>Micrococcales</taxon>
        <taxon>Demequinaceae</taxon>
        <taxon>Demequina</taxon>
    </lineage>
</organism>
<dbReference type="PANTHER" id="PTHR38030:SF2">
    <property type="entry name" value="PROTOPORPHYRINOGEN IX DEHYDROGENASE [QUINONE]"/>
    <property type="match status" value="1"/>
</dbReference>
<dbReference type="GO" id="GO:0070819">
    <property type="term" value="F:menaquinone-dependent protoporphyrinogen oxidase activity"/>
    <property type="evidence" value="ECO:0007669"/>
    <property type="project" value="TreeGrafter"/>
</dbReference>
<dbReference type="EMBL" id="JAUHPX010000001">
    <property type="protein sequence ID" value="MDN4486660.1"/>
    <property type="molecule type" value="Genomic_DNA"/>
</dbReference>
<dbReference type="AlphaFoldDB" id="A0AAW7M792"/>